<dbReference type="Pfam" id="PF00276">
    <property type="entry name" value="Ribosomal_L23"/>
    <property type="match status" value="1"/>
</dbReference>
<dbReference type="PANTHER" id="PTHR11620">
    <property type="entry name" value="60S RIBOSOMAL PROTEIN L23A"/>
    <property type="match status" value="1"/>
</dbReference>
<keyword evidence="2" id="KW-0699">rRNA-binding</keyword>
<feature type="domain" description="Large ribosomal subunit protein uL23 N-terminal" evidence="7">
    <location>
        <begin position="329"/>
        <end position="376"/>
    </location>
</feature>
<evidence type="ECO:0000259" key="7">
    <source>
        <dbReference type="Pfam" id="PF03939"/>
    </source>
</evidence>
<feature type="compositionally biased region" description="Basic and acidic residues" evidence="6">
    <location>
        <begin position="102"/>
        <end position="115"/>
    </location>
</feature>
<proteinExistence type="inferred from homology"/>
<dbReference type="SUPFAM" id="SSF54189">
    <property type="entry name" value="Ribosomal proteins S24e, L23 and L15e"/>
    <property type="match status" value="1"/>
</dbReference>
<evidence type="ECO:0000256" key="2">
    <source>
        <dbReference type="ARBA" id="ARBA00022730"/>
    </source>
</evidence>
<comment type="similarity">
    <text evidence="1">Belongs to the universal ribosomal protein uL23 family.</text>
</comment>
<dbReference type="OrthoDB" id="1267328at2759"/>
<dbReference type="GO" id="GO:0019843">
    <property type="term" value="F:rRNA binding"/>
    <property type="evidence" value="ECO:0007669"/>
    <property type="project" value="UniProtKB-KW"/>
</dbReference>
<dbReference type="InterPro" id="IPR012677">
    <property type="entry name" value="Nucleotide-bd_a/b_plait_sf"/>
</dbReference>
<feature type="compositionally biased region" description="Polar residues" evidence="6">
    <location>
        <begin position="175"/>
        <end position="192"/>
    </location>
</feature>
<evidence type="ECO:0000256" key="6">
    <source>
        <dbReference type="SAM" id="MobiDB-lite"/>
    </source>
</evidence>
<dbReference type="GO" id="GO:0003735">
    <property type="term" value="F:structural constituent of ribosome"/>
    <property type="evidence" value="ECO:0007669"/>
    <property type="project" value="InterPro"/>
</dbReference>
<feature type="region of interest" description="Disordered" evidence="6">
    <location>
        <begin position="175"/>
        <end position="303"/>
    </location>
</feature>
<dbReference type="EMBL" id="CAJNJA010000992">
    <property type="protein sequence ID" value="CAE7156393.1"/>
    <property type="molecule type" value="Genomic_DNA"/>
</dbReference>
<feature type="compositionally biased region" description="Polar residues" evidence="6">
    <location>
        <begin position="245"/>
        <end position="254"/>
    </location>
</feature>
<feature type="compositionally biased region" description="Basic and acidic residues" evidence="6">
    <location>
        <begin position="265"/>
        <end position="279"/>
    </location>
</feature>
<keyword evidence="3" id="KW-0694">RNA-binding</keyword>
<dbReference type="GO" id="GO:0005840">
    <property type="term" value="C:ribosome"/>
    <property type="evidence" value="ECO:0007669"/>
    <property type="project" value="UniProtKB-KW"/>
</dbReference>
<feature type="non-terminal residue" evidence="8">
    <location>
        <position position="1"/>
    </location>
</feature>
<accession>A0A812IU76</accession>
<gene>
    <name evidence="8" type="primary">rpl-25.2</name>
    <name evidence="8" type="ORF">SNEC2469_LOCUS281</name>
</gene>
<dbReference type="Gene3D" id="3.30.70.330">
    <property type="match status" value="1"/>
</dbReference>
<comment type="caution">
    <text evidence="8">The sequence shown here is derived from an EMBL/GenBank/DDBJ whole genome shotgun (WGS) entry which is preliminary data.</text>
</comment>
<keyword evidence="9" id="KW-1185">Reference proteome</keyword>
<reference evidence="8" key="1">
    <citation type="submission" date="2021-02" db="EMBL/GenBank/DDBJ databases">
        <authorList>
            <person name="Dougan E. K."/>
            <person name="Rhodes N."/>
            <person name="Thang M."/>
            <person name="Chan C."/>
        </authorList>
    </citation>
    <scope>NUCLEOTIDE SEQUENCE</scope>
</reference>
<dbReference type="Proteomes" id="UP000601435">
    <property type="component" value="Unassembled WGS sequence"/>
</dbReference>
<evidence type="ECO:0000313" key="9">
    <source>
        <dbReference type="Proteomes" id="UP000601435"/>
    </source>
</evidence>
<dbReference type="Pfam" id="PF03939">
    <property type="entry name" value="Ribosomal_L23eN"/>
    <property type="match status" value="1"/>
</dbReference>
<dbReference type="InterPro" id="IPR005633">
    <property type="entry name" value="Ribosomal_uL23_N"/>
</dbReference>
<sequence>MLKRVGLGEKLVQSRDWWRDGRGLLAVQRALAVNAAKSSPRVSPVGSQIDLLGTPQVSARRIQPGDVEVREAPTGPSRIQEMGATPAVERPKPAEQISTKEPQQEDRQTETHEESQSLETDLDSRLDERSVLPASPFRGYRERRRLGQLAKESWQAWQQEHGVTLGQLQRATIPRQGSSLSGQHNTTNSTEPDQPVNPCFDEWPAADAARGSEASRTRDLLTHVGDGGCSSMQIGTDTSRESKPSIPQASNLQHPAQARRSPPSESKHSAYEALQRCEESLQGTQTQAKKHAEPAQTQTTPESTFVVHRGHKPMVRHFSYPMAPKGDKAKKAEKAAKAVKGTVSKKARKVRTKVRFYRPKTLIKARDPKYPRKSVESRGDKLDKYRIIQCPVTTESAMKKIEEINTLVFLVDLKATKPKIKEAVKQLYDVKCAKVNTLIRPDGLRSCIWKKKAYVRLTQDYDALD</sequence>
<dbReference type="AlphaFoldDB" id="A0A812IU76"/>
<feature type="region of interest" description="Disordered" evidence="6">
    <location>
        <begin position="56"/>
        <end position="130"/>
    </location>
</feature>
<organism evidence="8 9">
    <name type="scientific">Symbiodinium necroappetens</name>
    <dbReference type="NCBI Taxonomy" id="1628268"/>
    <lineage>
        <taxon>Eukaryota</taxon>
        <taxon>Sar</taxon>
        <taxon>Alveolata</taxon>
        <taxon>Dinophyceae</taxon>
        <taxon>Suessiales</taxon>
        <taxon>Symbiodiniaceae</taxon>
        <taxon>Symbiodinium</taxon>
    </lineage>
</organism>
<evidence type="ECO:0000256" key="4">
    <source>
        <dbReference type="ARBA" id="ARBA00022980"/>
    </source>
</evidence>
<evidence type="ECO:0000256" key="3">
    <source>
        <dbReference type="ARBA" id="ARBA00022884"/>
    </source>
</evidence>
<dbReference type="FunFam" id="3.30.70.330:FF:000035">
    <property type="entry name" value="60S ribosomal protein L23a"/>
    <property type="match status" value="1"/>
</dbReference>
<protein>
    <submittedName>
        <fullName evidence="8">Rpl-25.2 protein</fullName>
    </submittedName>
</protein>
<evidence type="ECO:0000313" key="8">
    <source>
        <dbReference type="EMBL" id="CAE7156393.1"/>
    </source>
</evidence>
<dbReference type="InterPro" id="IPR012678">
    <property type="entry name" value="Ribosomal_uL23/eL15/eS24_sf"/>
</dbReference>
<dbReference type="GO" id="GO:0006412">
    <property type="term" value="P:translation"/>
    <property type="evidence" value="ECO:0007669"/>
    <property type="project" value="InterPro"/>
</dbReference>
<evidence type="ECO:0000256" key="1">
    <source>
        <dbReference type="ARBA" id="ARBA00006700"/>
    </source>
</evidence>
<name>A0A812IU76_9DINO</name>
<keyword evidence="5" id="KW-0687">Ribonucleoprotein</keyword>
<dbReference type="InterPro" id="IPR013025">
    <property type="entry name" value="Ribosomal_uL23-like"/>
</dbReference>
<dbReference type="GO" id="GO:1990904">
    <property type="term" value="C:ribonucleoprotein complex"/>
    <property type="evidence" value="ECO:0007669"/>
    <property type="project" value="UniProtKB-KW"/>
</dbReference>
<keyword evidence="4" id="KW-0689">Ribosomal protein</keyword>
<evidence type="ECO:0000256" key="5">
    <source>
        <dbReference type="ARBA" id="ARBA00023274"/>
    </source>
</evidence>